<dbReference type="OrthoDB" id="863187at2"/>
<organism evidence="1 2">
    <name type="scientific">Apibacter muscae</name>
    <dbReference type="NCBI Taxonomy" id="2509004"/>
    <lineage>
        <taxon>Bacteria</taxon>
        <taxon>Pseudomonadati</taxon>
        <taxon>Bacteroidota</taxon>
        <taxon>Flavobacteriia</taxon>
        <taxon>Flavobacteriales</taxon>
        <taxon>Weeksellaceae</taxon>
        <taxon>Apibacter</taxon>
    </lineage>
</organism>
<evidence type="ECO:0000313" key="1">
    <source>
        <dbReference type="EMBL" id="TWP27085.1"/>
    </source>
</evidence>
<sequence length="378" mass="44028">MGVRASFIELFSRVVKALHNDEKIYINGANNLYPNEIERIINSSPTAKRCVNVMMSYIYGKGIDEGADILINKRKNYTLSTILKKIIKSYTYQGGAFIHIGYGWENGKIVIKSLDVLDYTKCRISKEDDKDSKGKIYYDNYEKKWSYLSGYSQERKWYYPFNNNQEVLKAQLLNDFSLNKRNKKDTFSLERAISDFRGQVYFFNPSDYIYPLSFIDPAYNDADSEHRISIYTNTQSRLAFLGKLIMVCAGLEKEEKEKIQNDFSRFLGSENSGGVYRLDVEAGQNLEDAVKFIQLDAQYDDKLFENTDKRIIRNILGVFKNLPEGLAFSSDAIFSNSGESYREMQRFYNQQTFWDRDEIEKTFKILGFKLKINPLIDE</sequence>
<accession>A0A563DA46</accession>
<protein>
    <recommendedName>
        <fullName evidence="3">Phage portal protein</fullName>
    </recommendedName>
</protein>
<dbReference type="RefSeq" id="WP_146293039.1">
    <property type="nucleotide sequence ID" value="NZ_SELH01000024.1"/>
</dbReference>
<evidence type="ECO:0008006" key="3">
    <source>
        <dbReference type="Google" id="ProtNLM"/>
    </source>
</evidence>
<comment type="caution">
    <text evidence="1">The sequence shown here is derived from an EMBL/GenBank/DDBJ whole genome shotgun (WGS) entry which is preliminary data.</text>
</comment>
<evidence type="ECO:0000313" key="2">
    <source>
        <dbReference type="Proteomes" id="UP000319499"/>
    </source>
</evidence>
<dbReference type="Proteomes" id="UP000319499">
    <property type="component" value="Unassembled WGS sequence"/>
</dbReference>
<dbReference type="AlphaFoldDB" id="A0A563DA46"/>
<proteinExistence type="predicted"/>
<gene>
    <name evidence="1" type="ORF">ETU09_08165</name>
</gene>
<name>A0A563DA46_9FLAO</name>
<dbReference type="EMBL" id="SELH01000024">
    <property type="protein sequence ID" value="TWP27085.1"/>
    <property type="molecule type" value="Genomic_DNA"/>
</dbReference>
<keyword evidence="2" id="KW-1185">Reference proteome</keyword>
<reference evidence="1 2" key="1">
    <citation type="submission" date="2019-02" db="EMBL/GenBank/DDBJ databases">
        <title>Apibacter muscae sp. nov.: a novel member of the house fly microbiota.</title>
        <authorList>
            <person name="Park R."/>
        </authorList>
    </citation>
    <scope>NUCLEOTIDE SEQUENCE [LARGE SCALE GENOMIC DNA]</scope>
    <source>
        <strain evidence="1 2">AL1</strain>
    </source>
</reference>